<organism evidence="2 3">
    <name type="scientific">Streptomyces olivaceiscleroticus</name>
    <dbReference type="NCBI Taxonomy" id="68245"/>
    <lineage>
        <taxon>Bacteria</taxon>
        <taxon>Bacillati</taxon>
        <taxon>Actinomycetota</taxon>
        <taxon>Actinomycetes</taxon>
        <taxon>Kitasatosporales</taxon>
        <taxon>Streptomycetaceae</taxon>
        <taxon>Streptomyces</taxon>
    </lineage>
</organism>
<evidence type="ECO:0000313" key="2">
    <source>
        <dbReference type="EMBL" id="GAA0442124.1"/>
    </source>
</evidence>
<sequence>MTLLVPLLLLDGVSGRLTPVRAALWAGLAVLLFVVLLPPRVTAGDGWLATRGLLRERRVRTDCLVSVRTLDGVAQRLVLRDLYGVRVELDPKVLIGNPDIRRLLEEGARISCERGLMTRGAGALRQLSRRIDGETARLVFKVSGLE</sequence>
<keyword evidence="3" id="KW-1185">Reference proteome</keyword>
<gene>
    <name evidence="2" type="ORF">GCM10010361_02610</name>
</gene>
<comment type="caution">
    <text evidence="2">The sequence shown here is derived from an EMBL/GenBank/DDBJ whole genome shotgun (WGS) entry which is preliminary data.</text>
</comment>
<feature type="transmembrane region" description="Helical" evidence="1">
    <location>
        <begin position="25"/>
        <end position="48"/>
    </location>
</feature>
<reference evidence="3" key="1">
    <citation type="journal article" date="2019" name="Int. J. Syst. Evol. Microbiol.">
        <title>The Global Catalogue of Microorganisms (GCM) 10K type strain sequencing project: providing services to taxonomists for standard genome sequencing and annotation.</title>
        <authorList>
            <consortium name="The Broad Institute Genomics Platform"/>
            <consortium name="The Broad Institute Genome Sequencing Center for Infectious Disease"/>
            <person name="Wu L."/>
            <person name="Ma J."/>
        </authorList>
    </citation>
    <scope>NUCLEOTIDE SEQUENCE [LARGE SCALE GENOMIC DNA]</scope>
    <source>
        <strain evidence="3">JCM 4805</strain>
    </source>
</reference>
<accession>A0ABP3J4Z1</accession>
<evidence type="ECO:0000313" key="3">
    <source>
        <dbReference type="Proteomes" id="UP001500909"/>
    </source>
</evidence>
<keyword evidence="1" id="KW-0472">Membrane</keyword>
<name>A0ABP3J4Z1_9ACTN</name>
<dbReference type="EMBL" id="BAAABY010000002">
    <property type="protein sequence ID" value="GAA0442124.1"/>
    <property type="molecule type" value="Genomic_DNA"/>
</dbReference>
<protein>
    <submittedName>
        <fullName evidence="2">Uncharacterized protein</fullName>
    </submittedName>
</protein>
<dbReference type="Proteomes" id="UP001500909">
    <property type="component" value="Unassembled WGS sequence"/>
</dbReference>
<keyword evidence="1" id="KW-0812">Transmembrane</keyword>
<evidence type="ECO:0000256" key="1">
    <source>
        <dbReference type="SAM" id="Phobius"/>
    </source>
</evidence>
<keyword evidence="1" id="KW-1133">Transmembrane helix</keyword>
<proteinExistence type="predicted"/>